<dbReference type="PROSITE" id="PS50113">
    <property type="entry name" value="PAC"/>
    <property type="match status" value="1"/>
</dbReference>
<dbReference type="Pfam" id="PF08447">
    <property type="entry name" value="PAS_3"/>
    <property type="match status" value="1"/>
</dbReference>
<dbReference type="SUPFAM" id="SSF52172">
    <property type="entry name" value="CheY-like"/>
    <property type="match status" value="1"/>
</dbReference>
<dbReference type="InterPro" id="IPR013655">
    <property type="entry name" value="PAS_fold_3"/>
</dbReference>
<keyword evidence="3 6" id="KW-0597">Phosphoprotein</keyword>
<evidence type="ECO:0000256" key="6">
    <source>
        <dbReference type="PROSITE-ProRule" id="PRU00169"/>
    </source>
</evidence>
<dbReference type="CDD" id="cd16922">
    <property type="entry name" value="HATPase_EvgS-ArcB-TorS-like"/>
    <property type="match status" value="1"/>
</dbReference>
<dbReference type="Gene3D" id="3.30.565.10">
    <property type="entry name" value="Histidine kinase-like ATPase, C-terminal domain"/>
    <property type="match status" value="1"/>
</dbReference>
<dbReference type="InterPro" id="IPR000700">
    <property type="entry name" value="PAS-assoc_C"/>
</dbReference>
<organism evidence="10 11">
    <name type="scientific">Algimonas ampicilliniresistens</name>
    <dbReference type="NCBI Taxonomy" id="1298735"/>
    <lineage>
        <taxon>Bacteria</taxon>
        <taxon>Pseudomonadati</taxon>
        <taxon>Pseudomonadota</taxon>
        <taxon>Alphaproteobacteria</taxon>
        <taxon>Maricaulales</taxon>
        <taxon>Robiginitomaculaceae</taxon>
        <taxon>Algimonas</taxon>
    </lineage>
</organism>
<dbReference type="SMART" id="SM00388">
    <property type="entry name" value="HisKA"/>
    <property type="match status" value="1"/>
</dbReference>
<evidence type="ECO:0000259" key="8">
    <source>
        <dbReference type="PROSITE" id="PS50110"/>
    </source>
</evidence>
<dbReference type="SMART" id="SM00387">
    <property type="entry name" value="HATPase_c"/>
    <property type="match status" value="1"/>
</dbReference>
<proteinExistence type="predicted"/>
<dbReference type="EC" id="2.7.13.3" evidence="2"/>
<sequence>MSLDPDDILQDQRLDRRVSVRRKEDYFWLKRMADVTDEACLVVNRNMMIDFIDDKIFDLLKLDRSECGNLEEFGQLTSIMAVQGYFGRGNPKMFEALITDLLTNQRLKQNKATQIINAVTPSGRHIDIRVSLGRDDGFLVLMRDNTKEELKKRALDTALLVGKSGYWFYNLHTGEFNLRADSLQQHYTAETFESIRSNGFLDVIHPDDRQNVQDAMEETITSSRPIENLCRIVGDDGEVQWLQAHIMPNVDEGGRVRSLSCFFINVTEQILIQQDLQATQEKAESALKAKNEFLGRLSHEVRTPMNAVIGMADALVHNCKDPEILPKLSLIQNSAEKVVDMVDETLVHTKLAEDAIELNLRKSSPANLVRQVCAKWETKAQARHTSLTCTIHNSVPDTITFDEFRYEQCLNNLLSNALKFSQGGSVNVILTTAGTADNRQLVLAVRDTGIGMTEASLEKIFIPFKQADKTISSRYGGTGLGLSIVKDLIELMGGRITVKSEPNKGTLFAISLPLEAEETKPKESASDSLVDQLLDQDRPKDGPYSKLRVLIVDDNATNHIVVSSLLSNLVGDITTALNGEEALARLEEQKFDIVLMDIHMPVMDGIETTLAIRSTESSYQNVPIIALTADPQYQQARLCRNIGMNSSLAKPIKLAGLLEAFDELLHSQSNGVASAA</sequence>
<evidence type="ECO:0000256" key="4">
    <source>
        <dbReference type="ARBA" id="ARBA00022679"/>
    </source>
</evidence>
<dbReference type="SMART" id="SM00448">
    <property type="entry name" value="REC"/>
    <property type="match status" value="1"/>
</dbReference>
<dbReference type="InterPro" id="IPR004358">
    <property type="entry name" value="Sig_transdc_His_kin-like_C"/>
</dbReference>
<dbReference type="InterPro" id="IPR001610">
    <property type="entry name" value="PAC"/>
</dbReference>
<dbReference type="InterPro" id="IPR005467">
    <property type="entry name" value="His_kinase_dom"/>
</dbReference>
<dbReference type="Pfam" id="PF02518">
    <property type="entry name" value="HATPase_c"/>
    <property type="match status" value="1"/>
</dbReference>
<dbReference type="PRINTS" id="PR00344">
    <property type="entry name" value="BCTRLSENSOR"/>
</dbReference>
<reference evidence="10" key="2">
    <citation type="submission" date="2023-01" db="EMBL/GenBank/DDBJ databases">
        <title>Draft genome sequence of Algimonas ampicilliniresistens strain NBRC 108219.</title>
        <authorList>
            <person name="Sun Q."/>
            <person name="Mori K."/>
        </authorList>
    </citation>
    <scope>NUCLEOTIDE SEQUENCE</scope>
    <source>
        <strain evidence="10">NBRC 108219</strain>
    </source>
</reference>
<evidence type="ECO:0000256" key="3">
    <source>
        <dbReference type="ARBA" id="ARBA00022553"/>
    </source>
</evidence>
<name>A0ABQ5V753_9PROT</name>
<comment type="catalytic activity">
    <reaction evidence="1">
        <text>ATP + protein L-histidine = ADP + protein N-phospho-L-histidine.</text>
        <dbReference type="EC" id="2.7.13.3"/>
    </reaction>
</comment>
<evidence type="ECO:0000256" key="5">
    <source>
        <dbReference type="ARBA" id="ARBA00022777"/>
    </source>
</evidence>
<dbReference type="Pfam" id="PF00072">
    <property type="entry name" value="Response_reg"/>
    <property type="match status" value="1"/>
</dbReference>
<dbReference type="Proteomes" id="UP001161391">
    <property type="component" value="Unassembled WGS sequence"/>
</dbReference>
<dbReference type="InterPro" id="IPR035965">
    <property type="entry name" value="PAS-like_dom_sf"/>
</dbReference>
<feature type="domain" description="Histidine kinase" evidence="7">
    <location>
        <begin position="296"/>
        <end position="516"/>
    </location>
</feature>
<dbReference type="InterPro" id="IPR036097">
    <property type="entry name" value="HisK_dim/P_sf"/>
</dbReference>
<evidence type="ECO:0000256" key="2">
    <source>
        <dbReference type="ARBA" id="ARBA00012438"/>
    </source>
</evidence>
<accession>A0ABQ5V753</accession>
<dbReference type="InterPro" id="IPR003661">
    <property type="entry name" value="HisK_dim/P_dom"/>
</dbReference>
<dbReference type="Gene3D" id="3.30.450.20">
    <property type="entry name" value="PAS domain"/>
    <property type="match status" value="1"/>
</dbReference>
<keyword evidence="5" id="KW-0418">Kinase</keyword>
<dbReference type="SUPFAM" id="SSF55874">
    <property type="entry name" value="ATPase domain of HSP90 chaperone/DNA topoisomerase II/histidine kinase"/>
    <property type="match status" value="1"/>
</dbReference>
<feature type="modified residue" description="4-aspartylphosphate" evidence="6">
    <location>
        <position position="597"/>
    </location>
</feature>
<dbReference type="SUPFAM" id="SSF47384">
    <property type="entry name" value="Homodimeric domain of signal transducing histidine kinase"/>
    <property type="match status" value="1"/>
</dbReference>
<dbReference type="NCBIfam" id="TIGR00229">
    <property type="entry name" value="sensory_box"/>
    <property type="match status" value="1"/>
</dbReference>
<evidence type="ECO:0000256" key="1">
    <source>
        <dbReference type="ARBA" id="ARBA00000085"/>
    </source>
</evidence>
<dbReference type="InterPro" id="IPR001789">
    <property type="entry name" value="Sig_transdc_resp-reg_receiver"/>
</dbReference>
<dbReference type="Gene3D" id="3.40.50.2300">
    <property type="match status" value="1"/>
</dbReference>
<dbReference type="InterPro" id="IPR011006">
    <property type="entry name" value="CheY-like_superfamily"/>
</dbReference>
<dbReference type="SMART" id="SM00086">
    <property type="entry name" value="PAC"/>
    <property type="match status" value="1"/>
</dbReference>
<protein>
    <recommendedName>
        <fullName evidence="2">histidine kinase</fullName>
        <ecNumber evidence="2">2.7.13.3</ecNumber>
    </recommendedName>
</protein>
<dbReference type="Pfam" id="PF00512">
    <property type="entry name" value="HisKA"/>
    <property type="match status" value="1"/>
</dbReference>
<evidence type="ECO:0000313" key="11">
    <source>
        <dbReference type="Proteomes" id="UP001161391"/>
    </source>
</evidence>
<keyword evidence="4" id="KW-0808">Transferase</keyword>
<dbReference type="EMBL" id="BSNK01000001">
    <property type="protein sequence ID" value="GLQ23373.1"/>
    <property type="molecule type" value="Genomic_DNA"/>
</dbReference>
<evidence type="ECO:0000313" key="10">
    <source>
        <dbReference type="EMBL" id="GLQ23373.1"/>
    </source>
</evidence>
<dbReference type="CDD" id="cd00082">
    <property type="entry name" value="HisKA"/>
    <property type="match status" value="1"/>
</dbReference>
<dbReference type="CDD" id="cd17546">
    <property type="entry name" value="REC_hyHK_CKI1_RcsC-like"/>
    <property type="match status" value="1"/>
</dbReference>
<dbReference type="InterPro" id="IPR000014">
    <property type="entry name" value="PAS"/>
</dbReference>
<dbReference type="SUPFAM" id="SSF55785">
    <property type="entry name" value="PYP-like sensor domain (PAS domain)"/>
    <property type="match status" value="1"/>
</dbReference>
<evidence type="ECO:0000259" key="7">
    <source>
        <dbReference type="PROSITE" id="PS50109"/>
    </source>
</evidence>
<evidence type="ECO:0000259" key="9">
    <source>
        <dbReference type="PROSITE" id="PS50113"/>
    </source>
</evidence>
<dbReference type="PANTHER" id="PTHR43047">
    <property type="entry name" value="TWO-COMPONENT HISTIDINE PROTEIN KINASE"/>
    <property type="match status" value="1"/>
</dbReference>
<gene>
    <name evidence="10" type="ORF">GCM10007853_12470</name>
</gene>
<feature type="domain" description="Response regulatory" evidence="8">
    <location>
        <begin position="548"/>
        <end position="665"/>
    </location>
</feature>
<dbReference type="CDD" id="cd00130">
    <property type="entry name" value="PAS"/>
    <property type="match status" value="1"/>
</dbReference>
<feature type="domain" description="PAC" evidence="9">
    <location>
        <begin position="226"/>
        <end position="278"/>
    </location>
</feature>
<dbReference type="InterPro" id="IPR003594">
    <property type="entry name" value="HATPase_dom"/>
</dbReference>
<dbReference type="InterPro" id="IPR036890">
    <property type="entry name" value="HATPase_C_sf"/>
</dbReference>
<dbReference type="PANTHER" id="PTHR43047:SF72">
    <property type="entry name" value="OSMOSENSING HISTIDINE PROTEIN KINASE SLN1"/>
    <property type="match status" value="1"/>
</dbReference>
<keyword evidence="11" id="KW-1185">Reference proteome</keyword>
<dbReference type="PROSITE" id="PS50110">
    <property type="entry name" value="RESPONSE_REGULATORY"/>
    <property type="match status" value="1"/>
</dbReference>
<dbReference type="PROSITE" id="PS50109">
    <property type="entry name" value="HIS_KIN"/>
    <property type="match status" value="1"/>
</dbReference>
<reference evidence="10" key="1">
    <citation type="journal article" date="2014" name="Int. J. Syst. Evol. Microbiol.">
        <title>Complete genome of a new Firmicutes species belonging to the dominant human colonic microbiota ('Ruminococcus bicirculans') reveals two chromosomes and a selective capacity to utilize plant glucans.</title>
        <authorList>
            <consortium name="NISC Comparative Sequencing Program"/>
            <person name="Wegmann U."/>
            <person name="Louis P."/>
            <person name="Goesmann A."/>
            <person name="Henrissat B."/>
            <person name="Duncan S.H."/>
            <person name="Flint H.J."/>
        </authorList>
    </citation>
    <scope>NUCLEOTIDE SEQUENCE</scope>
    <source>
        <strain evidence="10">NBRC 108219</strain>
    </source>
</reference>
<dbReference type="Gene3D" id="1.10.287.130">
    <property type="match status" value="1"/>
</dbReference>
<dbReference type="RefSeq" id="WP_284388742.1">
    <property type="nucleotide sequence ID" value="NZ_BSNK01000001.1"/>
</dbReference>
<comment type="caution">
    <text evidence="10">The sequence shown here is derived from an EMBL/GenBank/DDBJ whole genome shotgun (WGS) entry which is preliminary data.</text>
</comment>